<organism evidence="2 3">
    <name type="scientific">Mycena albidolilacea</name>
    <dbReference type="NCBI Taxonomy" id="1033008"/>
    <lineage>
        <taxon>Eukaryota</taxon>
        <taxon>Fungi</taxon>
        <taxon>Dikarya</taxon>
        <taxon>Basidiomycota</taxon>
        <taxon>Agaricomycotina</taxon>
        <taxon>Agaricomycetes</taxon>
        <taxon>Agaricomycetidae</taxon>
        <taxon>Agaricales</taxon>
        <taxon>Marasmiineae</taxon>
        <taxon>Mycenaceae</taxon>
        <taxon>Mycena</taxon>
    </lineage>
</organism>
<sequence>KFARITEQDASGKKNTPLNGRSVASDIPLNKLMVSAEQLMVLKEMYRPRATATQDRIPADHLFKLDDRDQLHAAAIMVQHGLDLEACEDLSNRWSHQWSRTG</sequence>
<gene>
    <name evidence="2" type="ORF">DFH08DRAFT_629774</name>
</gene>
<dbReference type="AlphaFoldDB" id="A0AAD6ZCW0"/>
<feature type="compositionally biased region" description="Basic and acidic residues" evidence="1">
    <location>
        <begin position="1"/>
        <end position="12"/>
    </location>
</feature>
<comment type="caution">
    <text evidence="2">The sequence shown here is derived from an EMBL/GenBank/DDBJ whole genome shotgun (WGS) entry which is preliminary data.</text>
</comment>
<reference evidence="2" key="1">
    <citation type="submission" date="2023-03" db="EMBL/GenBank/DDBJ databases">
        <title>Massive genome expansion in bonnet fungi (Mycena s.s.) driven by repeated elements and novel gene families across ecological guilds.</title>
        <authorList>
            <consortium name="Lawrence Berkeley National Laboratory"/>
            <person name="Harder C.B."/>
            <person name="Miyauchi S."/>
            <person name="Viragh M."/>
            <person name="Kuo A."/>
            <person name="Thoen E."/>
            <person name="Andreopoulos B."/>
            <person name="Lu D."/>
            <person name="Skrede I."/>
            <person name="Drula E."/>
            <person name="Henrissat B."/>
            <person name="Morin E."/>
            <person name="Kohler A."/>
            <person name="Barry K."/>
            <person name="LaButti K."/>
            <person name="Morin E."/>
            <person name="Salamov A."/>
            <person name="Lipzen A."/>
            <person name="Mereny Z."/>
            <person name="Hegedus B."/>
            <person name="Baldrian P."/>
            <person name="Stursova M."/>
            <person name="Weitz H."/>
            <person name="Taylor A."/>
            <person name="Grigoriev I.V."/>
            <person name="Nagy L.G."/>
            <person name="Martin F."/>
            <person name="Kauserud H."/>
        </authorList>
    </citation>
    <scope>NUCLEOTIDE SEQUENCE</scope>
    <source>
        <strain evidence="2">CBHHK002</strain>
    </source>
</reference>
<feature type="non-terminal residue" evidence="2">
    <location>
        <position position="1"/>
    </location>
</feature>
<feature type="non-terminal residue" evidence="2">
    <location>
        <position position="102"/>
    </location>
</feature>
<proteinExistence type="predicted"/>
<evidence type="ECO:0000313" key="2">
    <source>
        <dbReference type="EMBL" id="KAJ7315630.1"/>
    </source>
</evidence>
<evidence type="ECO:0000313" key="3">
    <source>
        <dbReference type="Proteomes" id="UP001218218"/>
    </source>
</evidence>
<evidence type="ECO:0000256" key="1">
    <source>
        <dbReference type="SAM" id="MobiDB-lite"/>
    </source>
</evidence>
<dbReference type="Proteomes" id="UP001218218">
    <property type="component" value="Unassembled WGS sequence"/>
</dbReference>
<accession>A0AAD6ZCW0</accession>
<protein>
    <submittedName>
        <fullName evidence="2">Uncharacterized protein</fullName>
    </submittedName>
</protein>
<dbReference type="EMBL" id="JARIHO010000061">
    <property type="protein sequence ID" value="KAJ7315630.1"/>
    <property type="molecule type" value="Genomic_DNA"/>
</dbReference>
<keyword evidence="3" id="KW-1185">Reference proteome</keyword>
<feature type="region of interest" description="Disordered" evidence="1">
    <location>
        <begin position="1"/>
        <end position="21"/>
    </location>
</feature>
<name>A0AAD6ZCW0_9AGAR</name>